<evidence type="ECO:0000256" key="2">
    <source>
        <dbReference type="ARBA" id="ARBA00022478"/>
    </source>
</evidence>
<dbReference type="AlphaFoldDB" id="A0AA42LR55"/>
<dbReference type="Gene3D" id="1.10.10.1330">
    <property type="entry name" value="RNA polymerase sigma-54 factor, core-binding domain"/>
    <property type="match status" value="1"/>
</dbReference>
<organism evidence="13 14">
    <name type="scientific">Achromobacter spanius</name>
    <dbReference type="NCBI Taxonomy" id="217203"/>
    <lineage>
        <taxon>Bacteria</taxon>
        <taxon>Pseudomonadati</taxon>
        <taxon>Pseudomonadota</taxon>
        <taxon>Betaproteobacteria</taxon>
        <taxon>Burkholderiales</taxon>
        <taxon>Alcaligenaceae</taxon>
        <taxon>Achromobacter</taxon>
    </lineage>
</organism>
<dbReference type="InterPro" id="IPR007046">
    <property type="entry name" value="RNA_pol_sigma_54_core-bd"/>
</dbReference>
<dbReference type="NCBIfam" id="NF004595">
    <property type="entry name" value="PRK05932.1-2"/>
    <property type="match status" value="1"/>
</dbReference>
<evidence type="ECO:0000256" key="7">
    <source>
        <dbReference type="ARBA" id="ARBA00023125"/>
    </source>
</evidence>
<keyword evidence="6 9" id="KW-0731">Sigma factor</keyword>
<dbReference type="PANTHER" id="PTHR32248:SF4">
    <property type="entry name" value="RNA POLYMERASE SIGMA-54 FACTOR"/>
    <property type="match status" value="1"/>
</dbReference>
<evidence type="ECO:0000256" key="4">
    <source>
        <dbReference type="ARBA" id="ARBA00022695"/>
    </source>
</evidence>
<evidence type="ECO:0000259" key="12">
    <source>
        <dbReference type="Pfam" id="PF04963"/>
    </source>
</evidence>
<comment type="function">
    <text evidence="9">Sigma factors are initiation factors that promote the attachment of RNA polymerase to specific initiation sites and are then released.</text>
</comment>
<keyword evidence="2 9" id="KW-0240">DNA-directed RNA polymerase</keyword>
<dbReference type="Pfam" id="PF00309">
    <property type="entry name" value="Sigma54_AID"/>
    <property type="match status" value="1"/>
</dbReference>
<dbReference type="PANTHER" id="PTHR32248">
    <property type="entry name" value="RNA POLYMERASE SIGMA-54 FACTOR"/>
    <property type="match status" value="1"/>
</dbReference>
<dbReference type="GO" id="GO:0006352">
    <property type="term" value="P:DNA-templated transcription initiation"/>
    <property type="evidence" value="ECO:0007669"/>
    <property type="project" value="InterPro"/>
</dbReference>
<dbReference type="PIRSF" id="PIRSF000774">
    <property type="entry name" value="RpoN"/>
    <property type="match status" value="1"/>
</dbReference>
<dbReference type="InterPro" id="IPR000394">
    <property type="entry name" value="RNA_pol_sigma_54"/>
</dbReference>
<dbReference type="Pfam" id="PF04963">
    <property type="entry name" value="Sigma54_CBD"/>
    <property type="match status" value="1"/>
</dbReference>
<dbReference type="Gene3D" id="1.10.10.60">
    <property type="entry name" value="Homeodomain-like"/>
    <property type="match status" value="1"/>
</dbReference>
<evidence type="ECO:0000259" key="11">
    <source>
        <dbReference type="Pfam" id="PF04552"/>
    </source>
</evidence>
<dbReference type="Proteomes" id="UP001161094">
    <property type="component" value="Unassembled WGS sequence"/>
</dbReference>
<feature type="domain" description="RNA polymerase sigma factor 54 core-binding" evidence="12">
    <location>
        <begin position="135"/>
        <end position="330"/>
    </location>
</feature>
<dbReference type="InterPro" id="IPR038709">
    <property type="entry name" value="RpoN_core-bd_sf"/>
</dbReference>
<proteinExistence type="inferred from homology"/>
<feature type="region of interest" description="Disordered" evidence="10">
    <location>
        <begin position="65"/>
        <end position="131"/>
    </location>
</feature>
<evidence type="ECO:0000313" key="13">
    <source>
        <dbReference type="EMBL" id="MDH0738006.1"/>
    </source>
</evidence>
<dbReference type="GO" id="GO:0016779">
    <property type="term" value="F:nucleotidyltransferase activity"/>
    <property type="evidence" value="ECO:0007669"/>
    <property type="project" value="UniProtKB-KW"/>
</dbReference>
<dbReference type="Pfam" id="PF04552">
    <property type="entry name" value="Sigma54_DBD"/>
    <property type="match status" value="1"/>
</dbReference>
<evidence type="ECO:0000256" key="5">
    <source>
        <dbReference type="ARBA" id="ARBA00023015"/>
    </source>
</evidence>
<keyword evidence="4 9" id="KW-0548">Nucleotidyltransferase</keyword>
<evidence type="ECO:0000256" key="3">
    <source>
        <dbReference type="ARBA" id="ARBA00022679"/>
    </source>
</evidence>
<keyword evidence="7 9" id="KW-0238">DNA-binding</keyword>
<dbReference type="PROSITE" id="PS50044">
    <property type="entry name" value="SIGMA54_3"/>
    <property type="match status" value="1"/>
</dbReference>
<comment type="similarity">
    <text evidence="1 9">Belongs to the sigma-54 factor family.</text>
</comment>
<evidence type="ECO:0000256" key="1">
    <source>
        <dbReference type="ARBA" id="ARBA00008798"/>
    </source>
</evidence>
<evidence type="ECO:0000256" key="8">
    <source>
        <dbReference type="ARBA" id="ARBA00023163"/>
    </source>
</evidence>
<evidence type="ECO:0000256" key="9">
    <source>
        <dbReference type="PIRNR" id="PIRNR000774"/>
    </source>
</evidence>
<dbReference type="EMBL" id="JAOCDZ010000014">
    <property type="protein sequence ID" value="MDH0738006.1"/>
    <property type="molecule type" value="Genomic_DNA"/>
</dbReference>
<feature type="domain" description="RNA polymerase sigma factor 54 DNA-binding" evidence="11">
    <location>
        <begin position="345"/>
        <end position="501"/>
    </location>
</feature>
<dbReference type="GO" id="GO:0001216">
    <property type="term" value="F:DNA-binding transcription activator activity"/>
    <property type="evidence" value="ECO:0007669"/>
    <property type="project" value="InterPro"/>
</dbReference>
<dbReference type="PROSITE" id="PS00717">
    <property type="entry name" value="SIGMA54_1"/>
    <property type="match status" value="1"/>
</dbReference>
<accession>A0AA42LR55</accession>
<evidence type="ECO:0000313" key="14">
    <source>
        <dbReference type="Proteomes" id="UP001161094"/>
    </source>
</evidence>
<dbReference type="InterPro" id="IPR007634">
    <property type="entry name" value="RNA_pol_sigma_54_DNA-bd"/>
</dbReference>
<sequence>MSLERYRPLAAFIQETRLGHPSQELRLRQQMTLAPRLQQSVKLLQMSALEFTTAVEHALATNPFLEDGDEQDSEPSSNGDSIKPGNYADASESAAEPAAASPTSEADDPIPDAPAYSGDYPTQLSSGGDGKDMGQWVCATVSMRERLSADLGNYHLEPRDRLLAEFIIDALDDDGYLRVPLTSLCDPAHSAFSPPPDEGEWLAALRLVQQLDAPGLAARDLTECLSLQLAAAQSVEPAVRDLALRIVREHLDRLGKNDSAGLRRLLGASEDAIREACALIRSLNPKPGSRYSAEAPVYVVPDVFVDKWHSRWRVLPNRNAMPQARLHRTYADLFRRARLDDRSPMAQELQEARWLVRNVEQRYTTIQRVAEAIVKRQQTFFEYGEVALRPLMLREVADDLDMHESTVSRATVGKYMVTPRGVFEFRHFFSRELATESGGSCSAAAVRALIKEMVEAEDPTMPLSDVALTQQLAASGILLARRTVSKYRGQLRVPPAELRRQH</sequence>
<keyword evidence="8 9" id="KW-0804">Transcription</keyword>
<keyword evidence="5 9" id="KW-0805">Transcription regulation</keyword>
<dbReference type="GO" id="GO:0003677">
    <property type="term" value="F:DNA binding"/>
    <property type="evidence" value="ECO:0007669"/>
    <property type="project" value="UniProtKB-KW"/>
</dbReference>
<name>A0AA42LR55_9BURK</name>
<keyword evidence="3 9" id="KW-0808">Transferase</keyword>
<reference evidence="13" key="1">
    <citation type="submission" date="2022-09" db="EMBL/GenBank/DDBJ databases">
        <title>Intensive care unit water sources are persistently colonized with multi-drug resistant bacteria and are the site of extensive horizontal gene transfer of antibiotic resistance genes.</title>
        <authorList>
            <person name="Diorio-Toth L."/>
        </authorList>
    </citation>
    <scope>NUCLEOTIDE SEQUENCE</scope>
    <source>
        <strain evidence="13">GD03843</strain>
    </source>
</reference>
<dbReference type="NCBIfam" id="NF009118">
    <property type="entry name" value="PRK12469.1"/>
    <property type="match status" value="1"/>
</dbReference>
<comment type="caution">
    <text evidence="13">The sequence shown here is derived from an EMBL/GenBank/DDBJ whole genome shotgun (WGS) entry which is preliminary data.</text>
</comment>
<evidence type="ECO:0000256" key="6">
    <source>
        <dbReference type="ARBA" id="ARBA00023082"/>
    </source>
</evidence>
<dbReference type="PRINTS" id="PR00045">
    <property type="entry name" value="SIGMA54FCT"/>
</dbReference>
<dbReference type="GO" id="GO:0000428">
    <property type="term" value="C:DNA-directed RNA polymerase complex"/>
    <property type="evidence" value="ECO:0007669"/>
    <property type="project" value="UniProtKB-KW"/>
</dbReference>
<protein>
    <recommendedName>
        <fullName evidence="9">RNA polymerase sigma-54 factor</fullName>
    </recommendedName>
</protein>
<evidence type="ECO:0000256" key="10">
    <source>
        <dbReference type="SAM" id="MobiDB-lite"/>
    </source>
</evidence>
<dbReference type="NCBIfam" id="TIGR02395">
    <property type="entry name" value="rpoN_sigma"/>
    <property type="match status" value="1"/>
</dbReference>
<feature type="compositionally biased region" description="Low complexity" evidence="10">
    <location>
        <begin position="88"/>
        <end position="104"/>
    </location>
</feature>
<gene>
    <name evidence="13" type="ORF">N5D93_19475</name>
</gene>
<dbReference type="GO" id="GO:0016987">
    <property type="term" value="F:sigma factor activity"/>
    <property type="evidence" value="ECO:0007669"/>
    <property type="project" value="UniProtKB-KW"/>
</dbReference>